<dbReference type="Gene3D" id="2.40.30.170">
    <property type="match status" value="1"/>
</dbReference>
<name>A0AAW8B0F1_9GAMM</name>
<keyword evidence="2" id="KW-1133">Transmembrane helix</keyword>
<evidence type="ECO:0000313" key="3">
    <source>
        <dbReference type="EMBL" id="MDP1519824.1"/>
    </source>
</evidence>
<dbReference type="AlphaFoldDB" id="A0AAW8B0F1"/>
<comment type="caution">
    <text evidence="3">The sequence shown here is derived from an EMBL/GenBank/DDBJ whole genome shotgun (WGS) entry which is preliminary data.</text>
</comment>
<evidence type="ECO:0000313" key="4">
    <source>
        <dbReference type="Proteomes" id="UP001178354"/>
    </source>
</evidence>
<protein>
    <submittedName>
        <fullName evidence="3">Efflux RND transporter periplasmic adaptor subunit</fullName>
    </submittedName>
</protein>
<proteinExistence type="inferred from homology"/>
<dbReference type="PANTHER" id="PTHR30469:SF15">
    <property type="entry name" value="HLYD FAMILY OF SECRETION PROTEINS"/>
    <property type="match status" value="1"/>
</dbReference>
<dbReference type="InterPro" id="IPR006143">
    <property type="entry name" value="RND_pump_MFP"/>
</dbReference>
<dbReference type="NCBIfam" id="TIGR01730">
    <property type="entry name" value="RND_mfp"/>
    <property type="match status" value="1"/>
</dbReference>
<sequence>MRKWLVTLLVVVVIAGLFYYWSRPQPVIVTMATVERGVVERTVANTRAGTVKACQRSRLALSIGGRIDQLLVKEGDQVKAGQLLMVLWNEDRAAQLEVAKASELSAQREQQSICIAAESDQREAKRLTNLARKNLVSEESADLAKSKAEASSASCEAAKARVVQAGAAVSTASALLEQTFLRAPFDGAVAEVTGEVGEYATPSPPGVMTPPAIDLLTDGCHYISAPIDEVDASEIDVGLPVRVTLDAFRDKIFPAKVRRISPYILDQEKQARTVEVEAELSALPEGIKLLAGYSADMEIILDSGDNALRIPSELVVDETFVLVLDGDGVLQRQAIEKGLANWRYTEVLGGLREGDQIVSNIGSSGVEAGAAAKVGPSAND</sequence>
<comment type="similarity">
    <text evidence="1">Belongs to the membrane fusion protein (MFP) (TC 8.A.1) family.</text>
</comment>
<dbReference type="GO" id="GO:0015562">
    <property type="term" value="F:efflux transmembrane transporter activity"/>
    <property type="evidence" value="ECO:0007669"/>
    <property type="project" value="TreeGrafter"/>
</dbReference>
<reference evidence="3" key="2">
    <citation type="submission" date="2023-08" db="EMBL/GenBank/DDBJ databases">
        <authorList>
            <person name="Luo J."/>
        </authorList>
    </citation>
    <scope>NUCLEOTIDE SEQUENCE</scope>
    <source>
        <strain evidence="3">DSM 25064</strain>
    </source>
</reference>
<gene>
    <name evidence="3" type="ORF">Q8A57_02460</name>
</gene>
<dbReference type="RefSeq" id="WP_305169336.1">
    <property type="nucleotide sequence ID" value="NZ_JAUUUU010000001.1"/>
</dbReference>
<keyword evidence="2" id="KW-0812">Transmembrane</keyword>
<reference evidence="3" key="1">
    <citation type="journal article" date="2010" name="Int. J. Syst. Evol. Microbiol.">
        <title>Porticoccus litoralis gen. nov., sp. nov., a gammaproteobacterium isolated from the Yellow Sea.</title>
        <authorList>
            <person name="Oh H.M."/>
            <person name="Kim H."/>
            <person name="Kim K.M."/>
            <person name="Min G.S."/>
            <person name="Cho J.C."/>
        </authorList>
    </citation>
    <scope>NUCLEOTIDE SEQUENCE</scope>
    <source>
        <strain evidence="3">DSM 25064</strain>
    </source>
</reference>
<dbReference type="Proteomes" id="UP001178354">
    <property type="component" value="Unassembled WGS sequence"/>
</dbReference>
<accession>A0AAW8B0F1</accession>
<dbReference type="EMBL" id="JAUUUU010000001">
    <property type="protein sequence ID" value="MDP1519824.1"/>
    <property type="molecule type" value="Genomic_DNA"/>
</dbReference>
<dbReference type="PANTHER" id="PTHR30469">
    <property type="entry name" value="MULTIDRUG RESISTANCE PROTEIN MDTA"/>
    <property type="match status" value="1"/>
</dbReference>
<feature type="transmembrane region" description="Helical" evidence="2">
    <location>
        <begin position="5"/>
        <end position="22"/>
    </location>
</feature>
<organism evidence="3 4">
    <name type="scientific">Porticoccus litoralis</name>
    <dbReference type="NCBI Taxonomy" id="434086"/>
    <lineage>
        <taxon>Bacteria</taxon>
        <taxon>Pseudomonadati</taxon>
        <taxon>Pseudomonadota</taxon>
        <taxon>Gammaproteobacteria</taxon>
        <taxon>Cellvibrionales</taxon>
        <taxon>Porticoccaceae</taxon>
        <taxon>Porticoccus</taxon>
    </lineage>
</organism>
<dbReference type="GO" id="GO:1990281">
    <property type="term" value="C:efflux pump complex"/>
    <property type="evidence" value="ECO:0007669"/>
    <property type="project" value="TreeGrafter"/>
</dbReference>
<evidence type="ECO:0000256" key="1">
    <source>
        <dbReference type="ARBA" id="ARBA00009477"/>
    </source>
</evidence>
<dbReference type="Gene3D" id="2.40.420.20">
    <property type="match status" value="1"/>
</dbReference>
<keyword evidence="4" id="KW-1185">Reference proteome</keyword>
<dbReference type="SUPFAM" id="SSF111369">
    <property type="entry name" value="HlyD-like secretion proteins"/>
    <property type="match status" value="1"/>
</dbReference>
<keyword evidence="2" id="KW-0472">Membrane</keyword>
<dbReference type="Gene3D" id="2.40.50.100">
    <property type="match status" value="2"/>
</dbReference>
<evidence type="ECO:0000256" key="2">
    <source>
        <dbReference type="SAM" id="Phobius"/>
    </source>
</evidence>